<dbReference type="SUPFAM" id="SSF161098">
    <property type="entry name" value="MetI-like"/>
    <property type="match status" value="1"/>
</dbReference>
<keyword evidence="7 8" id="KW-0472">Membrane</keyword>
<keyword evidence="3 8" id="KW-0813">Transport</keyword>
<accession>A0A0P1FUZ5</accession>
<reference evidence="10 11" key="1">
    <citation type="submission" date="2015-09" db="EMBL/GenBank/DDBJ databases">
        <authorList>
            <consortium name="Swine Surveillance"/>
        </authorList>
    </citation>
    <scope>NUCLEOTIDE SEQUENCE [LARGE SCALE GENOMIC DNA]</scope>
    <source>
        <strain evidence="10 11">CECT 4357</strain>
    </source>
</reference>
<dbReference type="Gene3D" id="1.10.3720.10">
    <property type="entry name" value="MetI-like"/>
    <property type="match status" value="1"/>
</dbReference>
<dbReference type="InterPro" id="IPR000515">
    <property type="entry name" value="MetI-like"/>
</dbReference>
<sequence>MNKRRAILIFIPFAWLLIFFAVPLFMAFKISLSHSVTAIPPYAPTFGLSEGWAGFKDALSRLTLDNYRFLISDSLYLKAYLSSVGVALKATILTLLVGYPMAYGMARATPQTRMVLLFLVILPFWTSFLVRIYSWIGILSNEGMLNQLFMFLGLTDGPIKMLNTPFAIYIGIIYAYLPFMVLPLYATLEKMDLSLNEAAMDLGCSRPKAFWLVTVPLSLPGIVAGCFLVFIPAIGEFVIPTLLGGSSKLMIGKVLFEEFFSNRDWPLAAAVAVVLLLLLVVPIVLFQRSQEFEQNKELQR</sequence>
<dbReference type="EMBL" id="CYSA01000015">
    <property type="protein sequence ID" value="CUH64548.1"/>
    <property type="molecule type" value="Genomic_DNA"/>
</dbReference>
<feature type="domain" description="ABC transmembrane type-1" evidence="9">
    <location>
        <begin position="80"/>
        <end position="286"/>
    </location>
</feature>
<evidence type="ECO:0000259" key="9">
    <source>
        <dbReference type="PROSITE" id="PS50928"/>
    </source>
</evidence>
<dbReference type="STRING" id="53501.SAMN04488043_102328"/>
<protein>
    <submittedName>
        <fullName evidence="10">Putrescine transport system permease protein PotH</fullName>
    </submittedName>
</protein>
<evidence type="ECO:0000256" key="5">
    <source>
        <dbReference type="ARBA" id="ARBA00022692"/>
    </source>
</evidence>
<comment type="subcellular location">
    <subcellularLocation>
        <location evidence="1 8">Cell membrane</location>
        <topology evidence="1 8">Multi-pass membrane protein</topology>
    </subcellularLocation>
</comment>
<keyword evidence="6 8" id="KW-1133">Transmembrane helix</keyword>
<dbReference type="RefSeq" id="WP_058262093.1">
    <property type="nucleotide sequence ID" value="NZ_CP051181.1"/>
</dbReference>
<feature type="transmembrane region" description="Helical" evidence="8">
    <location>
        <begin position="79"/>
        <end position="102"/>
    </location>
</feature>
<name>A0A0P1FUZ5_THAGE</name>
<keyword evidence="4" id="KW-1003">Cell membrane</keyword>
<evidence type="ECO:0000256" key="1">
    <source>
        <dbReference type="ARBA" id="ARBA00004651"/>
    </source>
</evidence>
<proteinExistence type="inferred from homology"/>
<feature type="transmembrane region" description="Helical" evidence="8">
    <location>
        <begin position="166"/>
        <end position="188"/>
    </location>
</feature>
<keyword evidence="5 8" id="KW-0812">Transmembrane</keyword>
<feature type="transmembrane region" description="Helical" evidence="8">
    <location>
        <begin position="209"/>
        <end position="234"/>
    </location>
</feature>
<evidence type="ECO:0000256" key="2">
    <source>
        <dbReference type="ARBA" id="ARBA00007069"/>
    </source>
</evidence>
<feature type="transmembrane region" description="Helical" evidence="8">
    <location>
        <begin position="265"/>
        <end position="286"/>
    </location>
</feature>
<evidence type="ECO:0000256" key="8">
    <source>
        <dbReference type="RuleBase" id="RU363032"/>
    </source>
</evidence>
<gene>
    <name evidence="10" type="primary">potH_2</name>
    <name evidence="10" type="ORF">TG4357_01349</name>
</gene>
<comment type="similarity">
    <text evidence="2">Belongs to the binding-protein-dependent transport system permease family. CysTW subfamily.</text>
</comment>
<keyword evidence="11" id="KW-1185">Reference proteome</keyword>
<evidence type="ECO:0000313" key="10">
    <source>
        <dbReference type="EMBL" id="CUH64548.1"/>
    </source>
</evidence>
<dbReference type="PANTHER" id="PTHR42929">
    <property type="entry name" value="INNER MEMBRANE ABC TRANSPORTER PERMEASE PROTEIN YDCU-RELATED-RELATED"/>
    <property type="match status" value="1"/>
</dbReference>
<dbReference type="PROSITE" id="PS50928">
    <property type="entry name" value="ABC_TM1"/>
    <property type="match status" value="1"/>
</dbReference>
<dbReference type="InterPro" id="IPR035906">
    <property type="entry name" value="MetI-like_sf"/>
</dbReference>
<organism evidence="10 11">
    <name type="scientific">Thalassovita gelatinovora</name>
    <name type="common">Thalassobius gelatinovorus</name>
    <dbReference type="NCBI Taxonomy" id="53501"/>
    <lineage>
        <taxon>Bacteria</taxon>
        <taxon>Pseudomonadati</taxon>
        <taxon>Pseudomonadota</taxon>
        <taxon>Alphaproteobacteria</taxon>
        <taxon>Rhodobacterales</taxon>
        <taxon>Roseobacteraceae</taxon>
        <taxon>Thalassovita</taxon>
    </lineage>
</organism>
<dbReference type="Pfam" id="PF00528">
    <property type="entry name" value="BPD_transp_1"/>
    <property type="match status" value="1"/>
</dbReference>
<evidence type="ECO:0000313" key="11">
    <source>
        <dbReference type="Proteomes" id="UP000051587"/>
    </source>
</evidence>
<dbReference type="GO" id="GO:0055085">
    <property type="term" value="P:transmembrane transport"/>
    <property type="evidence" value="ECO:0007669"/>
    <property type="project" value="InterPro"/>
</dbReference>
<dbReference type="AlphaFoldDB" id="A0A0P1FUZ5"/>
<evidence type="ECO:0000256" key="4">
    <source>
        <dbReference type="ARBA" id="ARBA00022475"/>
    </source>
</evidence>
<dbReference type="GO" id="GO:0005886">
    <property type="term" value="C:plasma membrane"/>
    <property type="evidence" value="ECO:0007669"/>
    <property type="project" value="UniProtKB-SubCell"/>
</dbReference>
<feature type="transmembrane region" description="Helical" evidence="8">
    <location>
        <begin position="114"/>
        <end position="136"/>
    </location>
</feature>
<dbReference type="CDD" id="cd06261">
    <property type="entry name" value="TM_PBP2"/>
    <property type="match status" value="1"/>
</dbReference>
<feature type="transmembrane region" description="Helical" evidence="8">
    <location>
        <begin position="7"/>
        <end position="28"/>
    </location>
</feature>
<evidence type="ECO:0000256" key="7">
    <source>
        <dbReference type="ARBA" id="ARBA00023136"/>
    </source>
</evidence>
<evidence type="ECO:0000256" key="6">
    <source>
        <dbReference type="ARBA" id="ARBA00022989"/>
    </source>
</evidence>
<dbReference type="PANTHER" id="PTHR42929:SF3">
    <property type="entry name" value="PUTRESCINE TRANSPORT SYSTEM PERMEASE PROTEIN POTH"/>
    <property type="match status" value="1"/>
</dbReference>
<dbReference type="Proteomes" id="UP000051587">
    <property type="component" value="Unassembled WGS sequence"/>
</dbReference>
<evidence type="ECO:0000256" key="3">
    <source>
        <dbReference type="ARBA" id="ARBA00022448"/>
    </source>
</evidence>